<evidence type="ECO:0000313" key="4">
    <source>
        <dbReference type="WBParaSite" id="HDID_0000732801-mRNA-1"/>
    </source>
</evidence>
<dbReference type="InterPro" id="IPR018247">
    <property type="entry name" value="EF_Hand_1_Ca_BS"/>
</dbReference>
<dbReference type="InterPro" id="IPR050230">
    <property type="entry name" value="CALM/Myosin/TropC-like"/>
</dbReference>
<keyword evidence="1" id="KW-0677">Repeat</keyword>
<feature type="domain" description="EF-hand" evidence="3">
    <location>
        <begin position="47"/>
        <end position="82"/>
    </location>
</feature>
<dbReference type="FunFam" id="1.10.238.10:FF:000178">
    <property type="entry name" value="Calmodulin-2 A"/>
    <property type="match status" value="1"/>
</dbReference>
<evidence type="ECO:0000256" key="1">
    <source>
        <dbReference type="ARBA" id="ARBA00022737"/>
    </source>
</evidence>
<dbReference type="PROSITE" id="PS00018">
    <property type="entry name" value="EF_HAND_1"/>
    <property type="match status" value="2"/>
</dbReference>
<feature type="domain" description="EF-hand" evidence="3">
    <location>
        <begin position="83"/>
        <end position="118"/>
    </location>
</feature>
<dbReference type="Gene3D" id="1.10.238.10">
    <property type="entry name" value="EF-hand"/>
    <property type="match status" value="1"/>
</dbReference>
<dbReference type="GO" id="GO:0005509">
    <property type="term" value="F:calcium ion binding"/>
    <property type="evidence" value="ECO:0007669"/>
    <property type="project" value="InterPro"/>
</dbReference>
<dbReference type="InterPro" id="IPR011992">
    <property type="entry name" value="EF-hand-dom_pair"/>
</dbReference>
<dbReference type="WBParaSite" id="HDID_0000732801-mRNA-1">
    <property type="protein sequence ID" value="HDID_0000732801-mRNA-1"/>
    <property type="gene ID" value="HDID_0000732801"/>
</dbReference>
<keyword evidence="2" id="KW-0106">Calcium</keyword>
<dbReference type="PROSITE" id="PS50222">
    <property type="entry name" value="EF_HAND_2"/>
    <property type="match status" value="2"/>
</dbReference>
<dbReference type="SUPFAM" id="SSF47473">
    <property type="entry name" value="EF-hand"/>
    <property type="match status" value="1"/>
</dbReference>
<dbReference type="STRING" id="6216.A0A0R3SQH7"/>
<evidence type="ECO:0000256" key="2">
    <source>
        <dbReference type="ARBA" id="ARBA00022837"/>
    </source>
</evidence>
<dbReference type="Pfam" id="PF13499">
    <property type="entry name" value="EF-hand_7"/>
    <property type="match status" value="1"/>
</dbReference>
<sequence>LTNPKFLKIIISEMNANNISPISFLNNMLIFSYFDMSSPAFNFFYLIFFLELHDAFVLFDVDHDGRITETELKNVLNFLSIPASPAEVKKMIADADTDGNGTVEFNEFLLMMNRYSEKTANCPDAEMLEAFRVSSIRLSMS</sequence>
<name>A0A0R3SQH7_HYMDI</name>
<dbReference type="PANTHER" id="PTHR23048">
    <property type="entry name" value="MYOSIN LIGHT CHAIN 1, 3"/>
    <property type="match status" value="1"/>
</dbReference>
<dbReference type="CDD" id="cd00051">
    <property type="entry name" value="EFh"/>
    <property type="match status" value="1"/>
</dbReference>
<proteinExistence type="predicted"/>
<dbReference type="PANTHER" id="PTHR23048:SF0">
    <property type="entry name" value="CALMODULIN LIKE 3"/>
    <property type="match status" value="1"/>
</dbReference>
<accession>A0A0R3SQH7</accession>
<evidence type="ECO:0000259" key="3">
    <source>
        <dbReference type="PROSITE" id="PS50222"/>
    </source>
</evidence>
<dbReference type="GO" id="GO:0016460">
    <property type="term" value="C:myosin II complex"/>
    <property type="evidence" value="ECO:0007669"/>
    <property type="project" value="TreeGrafter"/>
</dbReference>
<protein>
    <submittedName>
        <fullName evidence="4">Calmodulin</fullName>
    </submittedName>
</protein>
<dbReference type="SMART" id="SM00054">
    <property type="entry name" value="EFh"/>
    <property type="match status" value="2"/>
</dbReference>
<dbReference type="AlphaFoldDB" id="A0A0R3SQH7"/>
<reference evidence="4" key="1">
    <citation type="submission" date="2017-02" db="UniProtKB">
        <authorList>
            <consortium name="WormBaseParasite"/>
        </authorList>
    </citation>
    <scope>IDENTIFICATION</scope>
</reference>
<organism evidence="4">
    <name type="scientific">Hymenolepis diminuta</name>
    <name type="common">Rat tapeworm</name>
    <dbReference type="NCBI Taxonomy" id="6216"/>
    <lineage>
        <taxon>Eukaryota</taxon>
        <taxon>Metazoa</taxon>
        <taxon>Spiralia</taxon>
        <taxon>Lophotrochozoa</taxon>
        <taxon>Platyhelminthes</taxon>
        <taxon>Cestoda</taxon>
        <taxon>Eucestoda</taxon>
        <taxon>Cyclophyllidea</taxon>
        <taxon>Hymenolepididae</taxon>
        <taxon>Hymenolepis</taxon>
    </lineage>
</organism>
<dbReference type="InterPro" id="IPR002048">
    <property type="entry name" value="EF_hand_dom"/>
</dbReference>